<dbReference type="InterPro" id="IPR027417">
    <property type="entry name" value="P-loop_NTPase"/>
</dbReference>
<dbReference type="SUPFAM" id="SSF52540">
    <property type="entry name" value="P-loop containing nucleoside triphosphate hydrolases"/>
    <property type="match status" value="2"/>
</dbReference>
<keyword evidence="9" id="KW-1185">Reference proteome</keyword>
<dbReference type="SUPFAM" id="SSF52129">
    <property type="entry name" value="Caspase-like"/>
    <property type="match status" value="1"/>
</dbReference>
<dbReference type="InterPro" id="IPR003439">
    <property type="entry name" value="ABC_transporter-like_ATP-bd"/>
</dbReference>
<dbReference type="InterPro" id="IPR029030">
    <property type="entry name" value="Caspase-like_dom_sf"/>
</dbReference>
<keyword evidence="4" id="KW-0067">ATP-binding</keyword>
<protein>
    <recommendedName>
        <fullName evidence="7">ABC transporter domain-containing protein</fullName>
    </recommendedName>
</protein>
<organism evidence="8 9">
    <name type="scientific">Candolleomyces aberdarensis</name>
    <dbReference type="NCBI Taxonomy" id="2316362"/>
    <lineage>
        <taxon>Eukaryota</taxon>
        <taxon>Fungi</taxon>
        <taxon>Dikarya</taxon>
        <taxon>Basidiomycota</taxon>
        <taxon>Agaricomycotina</taxon>
        <taxon>Agaricomycetes</taxon>
        <taxon>Agaricomycetidae</taxon>
        <taxon>Agaricales</taxon>
        <taxon>Agaricineae</taxon>
        <taxon>Psathyrellaceae</taxon>
        <taxon>Candolleomyces</taxon>
    </lineage>
</organism>
<evidence type="ECO:0000256" key="1">
    <source>
        <dbReference type="ARBA" id="ARBA00022703"/>
    </source>
</evidence>
<dbReference type="GO" id="GO:0042626">
    <property type="term" value="F:ATPase-coupled transmembrane transporter activity"/>
    <property type="evidence" value="ECO:0007669"/>
    <property type="project" value="TreeGrafter"/>
</dbReference>
<evidence type="ECO:0000259" key="7">
    <source>
        <dbReference type="PROSITE" id="PS50893"/>
    </source>
</evidence>
<comment type="caution">
    <text evidence="8">The sequence shown here is derived from an EMBL/GenBank/DDBJ whole genome shotgun (WGS) entry which is preliminary data.</text>
</comment>
<evidence type="ECO:0000256" key="5">
    <source>
        <dbReference type="ARBA" id="ARBA00024363"/>
    </source>
</evidence>
<dbReference type="GO" id="GO:0006508">
    <property type="term" value="P:proteolysis"/>
    <property type="evidence" value="ECO:0007669"/>
    <property type="project" value="InterPro"/>
</dbReference>
<reference evidence="8 9" key="1">
    <citation type="submission" date="2019-01" db="EMBL/GenBank/DDBJ databases">
        <title>Draft genome sequence of Psathyrella aberdarensis IHI B618.</title>
        <authorList>
            <person name="Buettner E."/>
            <person name="Kellner H."/>
        </authorList>
    </citation>
    <scope>NUCLEOTIDE SEQUENCE [LARGE SCALE GENOMIC DNA]</scope>
    <source>
        <strain evidence="8 9">IHI B618</strain>
    </source>
</reference>
<keyword evidence="1" id="KW-0053">Apoptosis</keyword>
<dbReference type="Proteomes" id="UP000290288">
    <property type="component" value="Unassembled WGS sequence"/>
</dbReference>
<dbReference type="Pfam" id="PF00005">
    <property type="entry name" value="ABC_tran"/>
    <property type="match status" value="1"/>
</dbReference>
<dbReference type="STRING" id="2316362.A0A4Q2E010"/>
<dbReference type="InterPro" id="IPR003593">
    <property type="entry name" value="AAA+_ATPase"/>
</dbReference>
<dbReference type="InterPro" id="IPR039421">
    <property type="entry name" value="Type_1_exporter"/>
</dbReference>
<evidence type="ECO:0000256" key="4">
    <source>
        <dbReference type="ARBA" id="ARBA00022840"/>
    </source>
</evidence>
<dbReference type="GO" id="GO:0004197">
    <property type="term" value="F:cysteine-type endopeptidase activity"/>
    <property type="evidence" value="ECO:0007669"/>
    <property type="project" value="InterPro"/>
</dbReference>
<keyword evidence="6" id="KW-0175">Coiled coil</keyword>
<keyword evidence="3" id="KW-0645">Protease</keyword>
<evidence type="ECO:0000256" key="6">
    <source>
        <dbReference type="SAM" id="Coils"/>
    </source>
</evidence>
<dbReference type="Gene3D" id="3.40.50.300">
    <property type="entry name" value="P-loop containing nucleotide triphosphate hydrolases"/>
    <property type="match status" value="2"/>
</dbReference>
<dbReference type="GO" id="GO:0016887">
    <property type="term" value="F:ATP hydrolysis activity"/>
    <property type="evidence" value="ECO:0007669"/>
    <property type="project" value="InterPro"/>
</dbReference>
<dbReference type="EMBL" id="SDEE01000005">
    <property type="protein sequence ID" value="RXW25416.1"/>
    <property type="molecule type" value="Genomic_DNA"/>
</dbReference>
<feature type="coiled-coil region" evidence="6">
    <location>
        <begin position="1548"/>
        <end position="1575"/>
    </location>
</feature>
<comment type="similarity">
    <text evidence="5">Belongs to the ABC transporter superfamily. ABCB family. Heavy Metal importer (TC 3.A.1.210) subfamily.</text>
</comment>
<dbReference type="SMART" id="SM00382">
    <property type="entry name" value="AAA"/>
    <property type="match status" value="1"/>
</dbReference>
<keyword evidence="2" id="KW-0547">Nucleotide-binding</keyword>
<dbReference type="GO" id="GO:0005524">
    <property type="term" value="F:ATP binding"/>
    <property type="evidence" value="ECO:0007669"/>
    <property type="project" value="UniProtKB-KW"/>
</dbReference>
<name>A0A4Q2E010_9AGAR</name>
<accession>A0A4Q2E010</accession>
<dbReference type="PANTHER" id="PTHR24221">
    <property type="entry name" value="ATP-BINDING CASSETTE SUB-FAMILY B"/>
    <property type="match status" value="1"/>
</dbReference>
<keyword evidence="3" id="KW-0378">Hydrolase</keyword>
<dbReference type="InterPro" id="IPR011600">
    <property type="entry name" value="Pept_C14_caspase"/>
</dbReference>
<evidence type="ECO:0000313" key="8">
    <source>
        <dbReference type="EMBL" id="RXW25416.1"/>
    </source>
</evidence>
<gene>
    <name evidence="8" type="ORF">EST38_g398</name>
</gene>
<dbReference type="PROSITE" id="PS50893">
    <property type="entry name" value="ABC_TRANSPORTER_2"/>
    <property type="match status" value="1"/>
</dbReference>
<dbReference type="Pfam" id="PF00656">
    <property type="entry name" value="Peptidase_C14"/>
    <property type="match status" value="1"/>
</dbReference>
<dbReference type="GO" id="GO:0006915">
    <property type="term" value="P:apoptotic process"/>
    <property type="evidence" value="ECO:0007669"/>
    <property type="project" value="UniProtKB-KW"/>
</dbReference>
<dbReference type="OrthoDB" id="6500128at2759"/>
<sequence length="1580" mass="176059">MTVACEKKDGPSEPSKFDDVVIESQQLGVWRLLLASNKRIRLGQYYEEFQTSTPYLIRLFSDVYATAPRLFVFLMLLRIWQGFEEALLMHLSTRILRVIELGLVRRQPFVREIIWALGLRLLCSSLAAYMAWVSNKLLTRLRSQIKSYFDLYLMEARLRMDIPASLNAENKIELSGDDAWSAFEDILDYSSSVIELFSQIFVIYVCYAYVNNDAYIRIKALKSLSSGKFREDILSNNLGAWIMEQYKVAREKLGDVSDVHPFIQFGGGRAFRPLPTRIIGTVLADLPMAYCGFNAAFFPSRFSLANIAVMQSLSSTVRISFASLLYGTDSFGKSLNVIKGVYSASKIQNKINGGQAHHPPSEKAASEGMSFELRNLSFSYPGSKKTTNALNSINLKIPGGSVVVLVGSNGSGKSTIVRILSRLFAPTAGDFLIDGRPAEDYDLADLRRASTLLSQDNSIYPLSFAENIGLGCFDLAGDMDMIEKAAEQGGAAGFISKLDTAYNTVLDSGRQIASTNLQGNKDHPLWKEVDKLPKEAKISGGETQRLVAARSFMRLSSGKVKFIAVDEPSSALDAEGELQLFNRLLEAREGKTMVFVTHRFGHLTKYADMIICMKDGRIEETGSHNELMWKEGEFKPNIFALIIGIDAYGPTVESGPLKKAFADSNNIKDWLAKLTVPESQIRVLQNENATRDAIIEAMKKLSKDKRIKRDDPILIYYAGHGSEADAPKKWNWDARKIQMILPHDYGRKDSADTAIQGIPDRTLGFLLSEIAWEKGNNITVILDCCHSGSGTRSGLRARGVPYEGIIPENLDEDIMTRGARGIGVHDRFRNAGCRSHVLLAACASYQTAYEDRHSGVFTRALLDAFEGVDMTKTTNVDLLKCMDLKNQTPQCEGHHRSRLLFDGKVSNSAPVYPAFWKSSKFTIEAGAFHGIQKGCKFGIWKSGDDLRRQKPHATIVTVDMVHAFRSIANNADGTILPNRKSLHTHTPPSFFAQILDNPQRVLRVHVPDVIQKMECFKTLFDGTKHRPPLKIDTHANEAQASVGLTYLEEDHIVNIGFKILTPNEQDQEIKHTIPPEADDLYEALRHLSHYFYHRDRVGRSNPRVGATKEVQASLASQVKIAMFTLKETDVDDVYERDKEVTLPTDGRTVELIVERESEGSLYGFEITNTTQFDVFPYLFYFNSSDFSVGTLFKPIAETKSSAAVPTPLAAGRSLTIGYGSEGGEAAELAVSEGMDFERGCFRLFIPTQYADISFVEQAGIPHGIARGVKLVPASVGAFWDCITIPTILRKEGTTPTFMIGKEATNPTPIIGIIGSRRNGKATFIQKLFEDLGYPDLEPSSESQSSLIKEYDITIPDTNGSTLVDLPAFEDTDIYSQAATLKELAAWLDTQLKGRELVSLIWCYDISSPSSDVDKLNLDLIKDLTGEEMFKNVVVLTTHWNHGEKAGTNKVANNRSLAGGMAPLRSYKAYEQQLKTQDMDFRPLVDGRAQFKRFGVFSDPEMAKQAGISDPLTMMQEALKRNTPVTLQAQREFFETNALSKTTAGKRLRKRLEKEIEEEENVLLCLRRELEDIDRVGIASI</sequence>
<dbReference type="PANTHER" id="PTHR24221:SF654">
    <property type="entry name" value="ATP-BINDING CASSETTE SUB-FAMILY B MEMBER 6"/>
    <property type="match status" value="1"/>
</dbReference>
<keyword evidence="3" id="KW-0788">Thiol protease</keyword>
<feature type="domain" description="ABC transporter" evidence="7">
    <location>
        <begin position="371"/>
        <end position="640"/>
    </location>
</feature>
<evidence type="ECO:0000256" key="3">
    <source>
        <dbReference type="ARBA" id="ARBA00022807"/>
    </source>
</evidence>
<dbReference type="Gene3D" id="3.40.50.1460">
    <property type="match status" value="1"/>
</dbReference>
<evidence type="ECO:0000256" key="2">
    <source>
        <dbReference type="ARBA" id="ARBA00022741"/>
    </source>
</evidence>
<proteinExistence type="inferred from homology"/>
<evidence type="ECO:0000313" key="9">
    <source>
        <dbReference type="Proteomes" id="UP000290288"/>
    </source>
</evidence>